<name>A0A6G5AHL0_RHIMP</name>
<dbReference type="AlphaFoldDB" id="A0A6G5AHL0"/>
<keyword evidence="1" id="KW-0472">Membrane</keyword>
<organism evidence="2">
    <name type="scientific">Rhipicephalus microplus</name>
    <name type="common">Cattle tick</name>
    <name type="synonym">Boophilus microplus</name>
    <dbReference type="NCBI Taxonomy" id="6941"/>
    <lineage>
        <taxon>Eukaryota</taxon>
        <taxon>Metazoa</taxon>
        <taxon>Ecdysozoa</taxon>
        <taxon>Arthropoda</taxon>
        <taxon>Chelicerata</taxon>
        <taxon>Arachnida</taxon>
        <taxon>Acari</taxon>
        <taxon>Parasitiformes</taxon>
        <taxon>Ixodida</taxon>
        <taxon>Ixodoidea</taxon>
        <taxon>Ixodidae</taxon>
        <taxon>Rhipicephalinae</taxon>
        <taxon>Rhipicephalus</taxon>
        <taxon>Boophilus</taxon>
    </lineage>
</organism>
<feature type="transmembrane region" description="Helical" evidence="1">
    <location>
        <begin position="31"/>
        <end position="50"/>
    </location>
</feature>
<evidence type="ECO:0000313" key="2">
    <source>
        <dbReference type="EMBL" id="NIE49507.1"/>
    </source>
</evidence>
<dbReference type="EMBL" id="GIKN01007234">
    <property type="protein sequence ID" value="NIE49507.1"/>
    <property type="molecule type" value="Transcribed_RNA"/>
</dbReference>
<feature type="transmembrane region" description="Helical" evidence="1">
    <location>
        <begin position="6"/>
        <end position="24"/>
    </location>
</feature>
<evidence type="ECO:0000256" key="1">
    <source>
        <dbReference type="SAM" id="Phobius"/>
    </source>
</evidence>
<accession>A0A6G5AHL0</accession>
<protein>
    <submittedName>
        <fullName evidence="2">Uncharacterized protein</fullName>
    </submittedName>
</protein>
<sequence length="78" mass="9157">MLSICIHIYACTILNCIFITELLVSMSALNYCILQILYYPIATRCLYIYMCPHKKVKMPGQMQGHREVKKFCFLVTHH</sequence>
<reference evidence="2" key="1">
    <citation type="submission" date="2020-03" db="EMBL/GenBank/DDBJ databases">
        <title>A transcriptome and proteome of the tick Rhipicephalus microplus shaped by the genetic composition of its hosts and developmental stage.</title>
        <authorList>
            <person name="Garcia G.R."/>
            <person name="Ribeiro J.M.C."/>
            <person name="Maruyama S.R."/>
            <person name="Gardinasse L.G."/>
            <person name="Nelson K."/>
            <person name="Ferreira B.R."/>
            <person name="Andrade T.G."/>
            <person name="Santos I.K.F.M."/>
        </authorList>
    </citation>
    <scope>NUCLEOTIDE SEQUENCE</scope>
    <source>
        <strain evidence="2">NSGR</strain>
        <tissue evidence="2">Salivary glands</tissue>
    </source>
</reference>
<keyword evidence="1" id="KW-0812">Transmembrane</keyword>
<proteinExistence type="predicted"/>
<keyword evidence="1" id="KW-1133">Transmembrane helix</keyword>